<comment type="caution">
    <text evidence="2">The sequence shown here is derived from an EMBL/GenBank/DDBJ whole genome shotgun (WGS) entry which is preliminary data.</text>
</comment>
<feature type="region of interest" description="Disordered" evidence="1">
    <location>
        <begin position="1"/>
        <end position="25"/>
    </location>
</feature>
<keyword evidence="3" id="KW-1185">Reference proteome</keyword>
<dbReference type="Proteomes" id="UP001623330">
    <property type="component" value="Unassembled WGS sequence"/>
</dbReference>
<name>A0ABR4NML1_9SACH</name>
<evidence type="ECO:0000256" key="1">
    <source>
        <dbReference type="SAM" id="MobiDB-lite"/>
    </source>
</evidence>
<dbReference type="EMBL" id="JBEVYD010000012">
    <property type="protein sequence ID" value="KAL3228985.1"/>
    <property type="molecule type" value="Genomic_DNA"/>
</dbReference>
<organism evidence="2 3">
    <name type="scientific">Nakaseomyces bracarensis</name>
    <dbReference type="NCBI Taxonomy" id="273131"/>
    <lineage>
        <taxon>Eukaryota</taxon>
        <taxon>Fungi</taxon>
        <taxon>Dikarya</taxon>
        <taxon>Ascomycota</taxon>
        <taxon>Saccharomycotina</taxon>
        <taxon>Saccharomycetes</taxon>
        <taxon>Saccharomycetales</taxon>
        <taxon>Saccharomycetaceae</taxon>
        <taxon>Nakaseomyces</taxon>
    </lineage>
</organism>
<proteinExistence type="predicted"/>
<feature type="compositionally biased region" description="Basic residues" evidence="1">
    <location>
        <begin position="1"/>
        <end position="19"/>
    </location>
</feature>
<evidence type="ECO:0000313" key="3">
    <source>
        <dbReference type="Proteomes" id="UP001623330"/>
    </source>
</evidence>
<protein>
    <recommendedName>
        <fullName evidence="4">RWD domain-containing protein</fullName>
    </recommendedName>
</protein>
<accession>A0ABR4NML1</accession>
<gene>
    <name evidence="2" type="ORF">RNJ44_02072</name>
</gene>
<reference evidence="2 3" key="1">
    <citation type="submission" date="2024-05" db="EMBL/GenBank/DDBJ databases">
        <title>Long read based assembly of the Candida bracarensis genome reveals expanded adhesin content.</title>
        <authorList>
            <person name="Marcet-Houben M."/>
            <person name="Ksiezopolska E."/>
            <person name="Gabaldon T."/>
        </authorList>
    </citation>
    <scope>NUCLEOTIDE SEQUENCE [LARGE SCALE GENOMIC DNA]</scope>
    <source>
        <strain evidence="2 3">CBM6</strain>
    </source>
</reference>
<evidence type="ECO:0008006" key="4">
    <source>
        <dbReference type="Google" id="ProtNLM"/>
    </source>
</evidence>
<sequence>MDESKRKGRYKKYKRKGKKNEKGSVGVNANANVNVVRDEQVAECVHVLKSYNFKLFKAGDYVNSYNLSVREPRAARHTKFQVLVPHNYPQSALKVSLPQERVNRDTVARNFNLVSRRWTKDGVPMVSQLNLLVSTLDELSSENYPKLLEMKQQLFSKLQ</sequence>
<evidence type="ECO:0000313" key="2">
    <source>
        <dbReference type="EMBL" id="KAL3228985.1"/>
    </source>
</evidence>